<evidence type="ECO:0000256" key="7">
    <source>
        <dbReference type="SAM" id="Phobius"/>
    </source>
</evidence>
<feature type="transmembrane region" description="Helical" evidence="7">
    <location>
        <begin position="247"/>
        <end position="268"/>
    </location>
</feature>
<comment type="similarity">
    <text evidence="1">Belongs to the Lgt family.</text>
</comment>
<dbReference type="EMBL" id="CP122979">
    <property type="protein sequence ID" value="WGI36859.1"/>
    <property type="molecule type" value="Genomic_DNA"/>
</dbReference>
<keyword evidence="2" id="KW-1003">Cell membrane</keyword>
<dbReference type="EC" id="2.5.1.145" evidence="8"/>
<evidence type="ECO:0000256" key="6">
    <source>
        <dbReference type="ARBA" id="ARBA00023136"/>
    </source>
</evidence>
<keyword evidence="9" id="KW-1185">Reference proteome</keyword>
<feature type="transmembrane region" description="Helical" evidence="7">
    <location>
        <begin position="194"/>
        <end position="212"/>
    </location>
</feature>
<keyword evidence="3 8" id="KW-0808">Transferase</keyword>
<keyword evidence="6 7" id="KW-0472">Membrane</keyword>
<protein>
    <submittedName>
        <fullName evidence="8">Prolipoprotein diacylglyceryl transferase</fullName>
        <ecNumber evidence="8">2.5.1.145</ecNumber>
    </submittedName>
</protein>
<evidence type="ECO:0000313" key="8">
    <source>
        <dbReference type="EMBL" id="WGI36859.1"/>
    </source>
</evidence>
<dbReference type="PANTHER" id="PTHR30589">
    <property type="entry name" value="PROLIPOPROTEIN DIACYLGLYCERYL TRANSFERASE"/>
    <property type="match status" value="1"/>
</dbReference>
<sequence>MNNQELIEKFGRPFSVGEAYEIFPGFPVYSFMIFLGMVFAILTIAFFWKRENLNFDHLFVLIIITIPSSIIGARLGFIFEQISVGNGGSLKDNWWNIRSGGLSIQWGVILSASLDLVYVFIKRKELDYRKCLSIILPTVLIGQAVGRWGNFTNHEVYGKQDLTGEWTLWLGPIISKNMFISDAVYPNGALRIPLFFYEFLTSLIGYIIIVWILNFFNWLKPGVTAGFYLIWYGIVRSSMEFLREESYVIYFVLAIFYIIFGIALSVYYQFFGNYVYKIVDKKLKIEKRERYKAEKKPIGKAYWIFYERINYEIQEQQTDAQKQLKLEKNTNKM</sequence>
<evidence type="ECO:0000313" key="9">
    <source>
        <dbReference type="Proteomes" id="UP001179842"/>
    </source>
</evidence>
<evidence type="ECO:0000256" key="3">
    <source>
        <dbReference type="ARBA" id="ARBA00022679"/>
    </source>
</evidence>
<dbReference type="RefSeq" id="WP_280102162.1">
    <property type="nucleotide sequence ID" value="NZ_CP122979.1"/>
</dbReference>
<dbReference type="Pfam" id="PF01790">
    <property type="entry name" value="LGT"/>
    <property type="match status" value="1"/>
</dbReference>
<accession>A0ABY8LUE9</accession>
<name>A0ABY8LUE9_9BACT</name>
<dbReference type="Proteomes" id="UP001179842">
    <property type="component" value="Chromosome"/>
</dbReference>
<evidence type="ECO:0000256" key="5">
    <source>
        <dbReference type="ARBA" id="ARBA00022989"/>
    </source>
</evidence>
<feature type="transmembrane region" description="Helical" evidence="7">
    <location>
        <begin position="99"/>
        <end position="121"/>
    </location>
</feature>
<keyword evidence="5 7" id="KW-1133">Transmembrane helix</keyword>
<keyword evidence="4 7" id="KW-0812">Transmembrane</keyword>
<reference evidence="8" key="1">
    <citation type="submission" date="2023-04" db="EMBL/GenBank/DDBJ databases">
        <title>Completed genome of Mycoplasma lagogenitalium type strain 12MS.</title>
        <authorList>
            <person name="Spergser J."/>
        </authorList>
    </citation>
    <scope>NUCLEOTIDE SEQUENCE</scope>
    <source>
        <strain evidence="8">12MS</strain>
    </source>
</reference>
<organism evidence="8 9">
    <name type="scientific">Mesomycoplasma lagogenitalium</name>
    <dbReference type="NCBI Taxonomy" id="171286"/>
    <lineage>
        <taxon>Bacteria</taxon>
        <taxon>Bacillati</taxon>
        <taxon>Mycoplasmatota</taxon>
        <taxon>Mycoplasmoidales</taxon>
        <taxon>Metamycoplasmataceae</taxon>
        <taxon>Mesomycoplasma</taxon>
    </lineage>
</organism>
<evidence type="ECO:0000256" key="1">
    <source>
        <dbReference type="ARBA" id="ARBA00007150"/>
    </source>
</evidence>
<feature type="transmembrane region" description="Helical" evidence="7">
    <location>
        <begin position="28"/>
        <end position="47"/>
    </location>
</feature>
<evidence type="ECO:0000256" key="4">
    <source>
        <dbReference type="ARBA" id="ARBA00022692"/>
    </source>
</evidence>
<feature type="transmembrane region" description="Helical" evidence="7">
    <location>
        <begin position="59"/>
        <end position="79"/>
    </location>
</feature>
<evidence type="ECO:0000256" key="2">
    <source>
        <dbReference type="ARBA" id="ARBA00022475"/>
    </source>
</evidence>
<dbReference type="NCBIfam" id="TIGR00544">
    <property type="entry name" value="lgt"/>
    <property type="match status" value="1"/>
</dbReference>
<dbReference type="GO" id="GO:0008961">
    <property type="term" value="F:phosphatidylglycerol-prolipoprotein diacylglyceryl transferase activity"/>
    <property type="evidence" value="ECO:0007669"/>
    <property type="project" value="UniProtKB-EC"/>
</dbReference>
<proteinExistence type="inferred from homology"/>
<dbReference type="InterPro" id="IPR001640">
    <property type="entry name" value="Lgt"/>
</dbReference>
<dbReference type="PANTHER" id="PTHR30589:SF0">
    <property type="entry name" value="PHOSPHATIDYLGLYCEROL--PROLIPOPROTEIN DIACYLGLYCERYL TRANSFERASE"/>
    <property type="match status" value="1"/>
</dbReference>
<gene>
    <name evidence="8" type="primary">lgt</name>
    <name evidence="8" type="ORF">QEG99_01070</name>
</gene>